<keyword evidence="3" id="KW-1185">Reference proteome</keyword>
<protein>
    <submittedName>
        <fullName evidence="2">Uncharacterized protein</fullName>
    </submittedName>
</protein>
<sequence length="395" mass="42504">MNTMAKSLITTAVLIGLATSSATFAKDGFLNGKPFEYLKSKVDANADAISTLNEITANLTADIAAINATLEVIENDVESNKADIQEINSLLLLLEDAVDVNADNIDALRASIDLLQVQHDNDIAQLLTDIGELRASIDNLRSTIDGALAQLGTTVDQLQLEVDANTGNIQSLLVSSVNALADIVAMQSILDDHEARLVDAESHLTSVDLQIADINDRLDAINLRLDGLDTAVAGLQAFHTSHFTGVLNDVPIDDLNGWTQCFSALYSDTSATAAKMQSQCTKPHLIVACRATGDTVLRVMAEAPREDVFNEDGSGRNVSRLVNGAQWYFSNNYSMGFAPAGEAVRRSSADTLNMGSNDRLSWHTHSSYNAGWRCGDRVGLNGSSAWEKLIFEADF</sequence>
<evidence type="ECO:0000256" key="1">
    <source>
        <dbReference type="SAM" id="SignalP"/>
    </source>
</evidence>
<dbReference type="Gene3D" id="1.20.5.1700">
    <property type="match status" value="1"/>
</dbReference>
<dbReference type="SUPFAM" id="SSF57997">
    <property type="entry name" value="Tropomyosin"/>
    <property type="match status" value="1"/>
</dbReference>
<dbReference type="Proteomes" id="UP001149821">
    <property type="component" value="Unassembled WGS sequence"/>
</dbReference>
<comment type="caution">
    <text evidence="2">The sequence shown here is derived from an EMBL/GenBank/DDBJ whole genome shotgun (WGS) entry which is preliminary data.</text>
</comment>
<organism evidence="2 3">
    <name type="scientific">Enterovibrio qingdaonensis</name>
    <dbReference type="NCBI Taxonomy" id="2899818"/>
    <lineage>
        <taxon>Bacteria</taxon>
        <taxon>Pseudomonadati</taxon>
        <taxon>Pseudomonadota</taxon>
        <taxon>Gammaproteobacteria</taxon>
        <taxon>Vibrionales</taxon>
        <taxon>Vibrionaceae</taxon>
        <taxon>Enterovibrio</taxon>
    </lineage>
</organism>
<feature type="signal peptide" evidence="1">
    <location>
        <begin position="1"/>
        <end position="25"/>
    </location>
</feature>
<keyword evidence="1" id="KW-0732">Signal</keyword>
<dbReference type="EMBL" id="JAJUBB010000001">
    <property type="protein sequence ID" value="MDD1779756.1"/>
    <property type="molecule type" value="Genomic_DNA"/>
</dbReference>
<name>A0ABT5QFJ9_9GAMM</name>
<proteinExistence type="predicted"/>
<dbReference type="RefSeq" id="WP_274139564.1">
    <property type="nucleotide sequence ID" value="NZ_JAJUBB010000001.1"/>
</dbReference>
<evidence type="ECO:0000313" key="2">
    <source>
        <dbReference type="EMBL" id="MDD1779756.1"/>
    </source>
</evidence>
<feature type="chain" id="PRO_5047334211" evidence="1">
    <location>
        <begin position="26"/>
        <end position="395"/>
    </location>
</feature>
<gene>
    <name evidence="2" type="ORF">LRP49_00985</name>
</gene>
<evidence type="ECO:0000313" key="3">
    <source>
        <dbReference type="Proteomes" id="UP001149821"/>
    </source>
</evidence>
<reference evidence="2" key="1">
    <citation type="submission" date="2021-12" db="EMBL/GenBank/DDBJ databases">
        <title>Enterovibrio ZSDZ35 sp. nov. and Enterovibrio ZSDZ42 sp. nov., isolated from coastal seawater in Qingdao.</title>
        <authorList>
            <person name="Zhang P."/>
        </authorList>
    </citation>
    <scope>NUCLEOTIDE SEQUENCE</scope>
    <source>
        <strain evidence="2">ZSDZ35</strain>
    </source>
</reference>
<accession>A0ABT5QFJ9</accession>